<name>A0AC34F438_9BILA</name>
<evidence type="ECO:0000313" key="1">
    <source>
        <dbReference type="Proteomes" id="UP000887579"/>
    </source>
</evidence>
<reference evidence="2" key="1">
    <citation type="submission" date="2022-11" db="UniProtKB">
        <authorList>
            <consortium name="WormBaseParasite"/>
        </authorList>
    </citation>
    <scope>IDENTIFICATION</scope>
</reference>
<dbReference type="Proteomes" id="UP000887579">
    <property type="component" value="Unplaced"/>
</dbReference>
<proteinExistence type="predicted"/>
<protein>
    <submittedName>
        <fullName evidence="2">GIY-YIG homing endonuclease</fullName>
    </submittedName>
</protein>
<sequence>MKIYPNYGPPAPAELSKLKIWDATQLELNDNYGDYLLLNAKIIKEAGETHCSFFTFLSSILYIGKRKGNRQLQHFKDTFKAIELETEMTEKESAIEELWNSEDGVIPLEVFPMITSNEALVHEACMLAALEPQMLQKSAAVQLANKRNGSFYDEVLEWSIDQKMKVGTYDLYSCYQIFLHQRQGALKFSNIPESNRVFFQP</sequence>
<organism evidence="1 2">
    <name type="scientific">Panagrolaimus sp. ES5</name>
    <dbReference type="NCBI Taxonomy" id="591445"/>
    <lineage>
        <taxon>Eukaryota</taxon>
        <taxon>Metazoa</taxon>
        <taxon>Ecdysozoa</taxon>
        <taxon>Nematoda</taxon>
        <taxon>Chromadorea</taxon>
        <taxon>Rhabditida</taxon>
        <taxon>Tylenchina</taxon>
        <taxon>Panagrolaimomorpha</taxon>
        <taxon>Panagrolaimoidea</taxon>
        <taxon>Panagrolaimidae</taxon>
        <taxon>Panagrolaimus</taxon>
    </lineage>
</organism>
<evidence type="ECO:0000313" key="2">
    <source>
        <dbReference type="WBParaSite" id="ES5_v2.g11836.t1"/>
    </source>
</evidence>
<accession>A0AC34F438</accession>
<dbReference type="WBParaSite" id="ES5_v2.g11836.t1">
    <property type="protein sequence ID" value="ES5_v2.g11836.t1"/>
    <property type="gene ID" value="ES5_v2.g11836"/>
</dbReference>